<dbReference type="Proteomes" id="UP000288805">
    <property type="component" value="Unassembled WGS sequence"/>
</dbReference>
<organism evidence="1 2">
    <name type="scientific">Vitis vinifera</name>
    <name type="common">Grape</name>
    <dbReference type="NCBI Taxonomy" id="29760"/>
    <lineage>
        <taxon>Eukaryota</taxon>
        <taxon>Viridiplantae</taxon>
        <taxon>Streptophyta</taxon>
        <taxon>Embryophyta</taxon>
        <taxon>Tracheophyta</taxon>
        <taxon>Spermatophyta</taxon>
        <taxon>Magnoliopsida</taxon>
        <taxon>eudicotyledons</taxon>
        <taxon>Gunneridae</taxon>
        <taxon>Pentapetalae</taxon>
        <taxon>rosids</taxon>
        <taxon>Vitales</taxon>
        <taxon>Vitaceae</taxon>
        <taxon>Viteae</taxon>
        <taxon>Vitis</taxon>
    </lineage>
</organism>
<evidence type="ECO:0000313" key="2">
    <source>
        <dbReference type="Proteomes" id="UP000288805"/>
    </source>
</evidence>
<dbReference type="AlphaFoldDB" id="A0A438EPA2"/>
<gene>
    <name evidence="1" type="ORF">CK203_116526</name>
</gene>
<dbReference type="EMBL" id="QGNW01001222">
    <property type="protein sequence ID" value="RVW49554.1"/>
    <property type="molecule type" value="Genomic_DNA"/>
</dbReference>
<proteinExistence type="predicted"/>
<evidence type="ECO:0000313" key="1">
    <source>
        <dbReference type="EMBL" id="RVW49554.1"/>
    </source>
</evidence>
<comment type="caution">
    <text evidence="1">The sequence shown here is derived from an EMBL/GenBank/DDBJ whole genome shotgun (WGS) entry which is preliminary data.</text>
</comment>
<accession>A0A438EPA2</accession>
<name>A0A438EPA2_VITVI</name>
<protein>
    <submittedName>
        <fullName evidence="1">Uncharacterized protein</fullName>
    </submittedName>
</protein>
<sequence>MDTVGSRELEEECVVIIVTNSATPKTSAGFCTENLPIGGLDRVMEGAFKLQQMQEQPLKGKNPQPLKYHLAKEQMDMSYKLLNQSQQPNTNVRSCNLAQTKLHSRKAIDNAKVHEGLYFFGDEDSRTRQPLAFGFKSISVSDDEIML</sequence>
<reference evidence="1 2" key="1">
    <citation type="journal article" date="2018" name="PLoS Genet.">
        <title>Population sequencing reveals clonal diversity and ancestral inbreeding in the grapevine cultivar Chardonnay.</title>
        <authorList>
            <person name="Roach M.J."/>
            <person name="Johnson D.L."/>
            <person name="Bohlmann J."/>
            <person name="van Vuuren H.J."/>
            <person name="Jones S.J."/>
            <person name="Pretorius I.S."/>
            <person name="Schmidt S.A."/>
            <person name="Borneman A.R."/>
        </authorList>
    </citation>
    <scope>NUCLEOTIDE SEQUENCE [LARGE SCALE GENOMIC DNA]</scope>
    <source>
        <strain evidence="2">cv. Chardonnay</strain>
        <tissue evidence="1">Leaf</tissue>
    </source>
</reference>